<organism evidence="2 3">
    <name type="scientific">Allochromatium vinosum (strain ATCC 17899 / DSM 180 / NBRC 103801 / NCIMB 10441 / D)</name>
    <name type="common">Chromatium vinosum</name>
    <dbReference type="NCBI Taxonomy" id="572477"/>
    <lineage>
        <taxon>Bacteria</taxon>
        <taxon>Pseudomonadati</taxon>
        <taxon>Pseudomonadota</taxon>
        <taxon>Gammaproteobacteria</taxon>
        <taxon>Chromatiales</taxon>
        <taxon>Chromatiaceae</taxon>
        <taxon>Allochromatium</taxon>
    </lineage>
</organism>
<gene>
    <name evidence="2" type="ordered locus">Alvin_2946</name>
</gene>
<dbReference type="eggNOG" id="COG1639">
    <property type="taxonomic scope" value="Bacteria"/>
</dbReference>
<dbReference type="Proteomes" id="UP000001441">
    <property type="component" value="Chromosome"/>
</dbReference>
<protein>
    <submittedName>
        <fullName evidence="2">Signal transduction protein</fullName>
    </submittedName>
</protein>
<dbReference type="PANTHER" id="PTHR33525">
    <property type="match status" value="1"/>
</dbReference>
<dbReference type="AlphaFoldDB" id="D3RRD6"/>
<accession>D3RRD6</accession>
<dbReference type="PROSITE" id="PS51833">
    <property type="entry name" value="HDOD"/>
    <property type="match status" value="1"/>
</dbReference>
<dbReference type="KEGG" id="alv:Alvin_2946"/>
<proteinExistence type="predicted"/>
<dbReference type="InterPro" id="IPR052340">
    <property type="entry name" value="RNase_Y/CdgJ"/>
</dbReference>
<name>D3RRD6_ALLVD</name>
<evidence type="ECO:0000259" key="1">
    <source>
        <dbReference type="PROSITE" id="PS51833"/>
    </source>
</evidence>
<evidence type="ECO:0000313" key="3">
    <source>
        <dbReference type="Proteomes" id="UP000001441"/>
    </source>
</evidence>
<dbReference type="PANTHER" id="PTHR33525:SF3">
    <property type="entry name" value="RIBONUCLEASE Y"/>
    <property type="match status" value="1"/>
</dbReference>
<evidence type="ECO:0000313" key="2">
    <source>
        <dbReference type="EMBL" id="ADC63848.1"/>
    </source>
</evidence>
<dbReference type="Gene3D" id="1.10.3210.10">
    <property type="entry name" value="Hypothetical protein af1432"/>
    <property type="match status" value="1"/>
</dbReference>
<sequence>MGSVWLDGLIATARLDELPVQARTRGELAQVLADAGAPLGRIALVVMSDPGLALRVLQRANAVEHRHFSREIVGLEDAIHMLGTRALAELERQAPLAEEVLDVQRLAHYRTGCGRALLAARLALDWAELARDRVPAEIALAALLNDLGELYLLVRGDARISRYLEMMAHPDVRPHEAEYVTLSASLEELGYGLACAWNLPEMVRESMRARNARHPRPLYVMLSTQIARHAFAGWRHPGQWDDFALLSELLECEPATLFDRLDRVLERFNARARLYGLKPLERWPHAIGDAGLTPLGRRDRPCAAPFCLAPRADELERADAALRAGRIEDRETLVLDWLHGLHRGLGLNRVVYAAFDPGRRTLTAEQLVGTDFEPGFNRFSLSLDRDGLFARLMLAPGSLWLNAANWPRLRDQIPMDVKTLTRVESFVARSVWVGGRPVGLVYADRRSADCVLDARACRGFLRLSTLAEQALERFDRGRRPV</sequence>
<dbReference type="SUPFAM" id="SSF109604">
    <property type="entry name" value="HD-domain/PDEase-like"/>
    <property type="match status" value="1"/>
</dbReference>
<keyword evidence="3" id="KW-1185">Reference proteome</keyword>
<dbReference type="HOGENOM" id="CLU_018569_1_0_6"/>
<reference evidence="2 3" key="1">
    <citation type="journal article" date="2011" name="Stand. Genomic Sci.">
        <title>Complete genome sequence of Allochromatium vinosum DSM 180(T).</title>
        <authorList>
            <person name="Weissgerber T."/>
            <person name="Zigann R."/>
            <person name="Bruce D."/>
            <person name="Chang Y.J."/>
            <person name="Detter J.C."/>
            <person name="Han C."/>
            <person name="Hauser L."/>
            <person name="Jeffries C.D."/>
            <person name="Land M."/>
            <person name="Munk A.C."/>
            <person name="Tapia R."/>
            <person name="Dahl C."/>
        </authorList>
    </citation>
    <scope>NUCLEOTIDE SEQUENCE [LARGE SCALE GENOMIC DNA]</scope>
    <source>
        <strain evidence="3">ATCC 17899 / DSM 180 / NBRC 103801 / NCIMB 10441 / D</strain>
    </source>
</reference>
<dbReference type="Gene3D" id="3.30.450.40">
    <property type="match status" value="1"/>
</dbReference>
<dbReference type="InterPro" id="IPR013976">
    <property type="entry name" value="HDOD"/>
</dbReference>
<dbReference type="InterPro" id="IPR029016">
    <property type="entry name" value="GAF-like_dom_sf"/>
</dbReference>
<dbReference type="Pfam" id="PF08668">
    <property type="entry name" value="HDOD"/>
    <property type="match status" value="1"/>
</dbReference>
<dbReference type="OrthoDB" id="9126875at2"/>
<dbReference type="STRING" id="572477.Alvin_2946"/>
<dbReference type="EMBL" id="CP001896">
    <property type="protein sequence ID" value="ADC63848.1"/>
    <property type="molecule type" value="Genomic_DNA"/>
</dbReference>
<feature type="domain" description="HDOD" evidence="1">
    <location>
        <begin position="18"/>
        <end position="213"/>
    </location>
</feature>